<name>A0AAU8DQD4_9ACTN</name>
<dbReference type="RefSeq" id="WP_353649813.1">
    <property type="nucleotide sequence ID" value="NZ_CP159218.1"/>
</dbReference>
<organism evidence="1">
    <name type="scientific">Nakamurella sp. A5-74</name>
    <dbReference type="NCBI Taxonomy" id="3158264"/>
    <lineage>
        <taxon>Bacteria</taxon>
        <taxon>Bacillati</taxon>
        <taxon>Actinomycetota</taxon>
        <taxon>Actinomycetes</taxon>
        <taxon>Nakamurellales</taxon>
        <taxon>Nakamurellaceae</taxon>
        <taxon>Nakamurella</taxon>
    </lineage>
</organism>
<protein>
    <submittedName>
        <fullName evidence="1">Uncharacterized protein</fullName>
    </submittedName>
</protein>
<dbReference type="AlphaFoldDB" id="A0AAU8DQD4"/>
<gene>
    <name evidence="1" type="ORF">ABLG96_02295</name>
</gene>
<evidence type="ECO:0000313" key="1">
    <source>
        <dbReference type="EMBL" id="XCG64200.1"/>
    </source>
</evidence>
<accession>A0AAU8DQD4</accession>
<dbReference type="EMBL" id="CP159218">
    <property type="protein sequence ID" value="XCG64200.1"/>
    <property type="molecule type" value="Genomic_DNA"/>
</dbReference>
<proteinExistence type="predicted"/>
<sequence>MTREIEFRLLDHPSAAGELLAADAVGLIQAFKDVTYRLTRSVADRPGLGRTAASLESLATVRVALRPGSTRLVFVVGDSSALLDPLADGVDAIFWSIVEALETNRRPADVSDSIAESVDGLVVALKKAAPRAEITVPGHAPRLVETDAIRRGPWKRGDQESAGPATLYGILEMVDLHTRRFRLRDTAGNTVDLHDVMEAETAAALVGHHVRVSGLLGVGSGTQHHRVDTPQIERAEPVATRLGIESPPSLESLVAHAHAHAHALPEPIPLEISDEEMNEFLAAIRG</sequence>
<reference evidence="1" key="1">
    <citation type="submission" date="2024-05" db="EMBL/GenBank/DDBJ databases">
        <authorList>
            <person name="Cai S.Y."/>
            <person name="Jin L.M."/>
            <person name="Li H.R."/>
        </authorList>
    </citation>
    <scope>NUCLEOTIDE SEQUENCE</scope>
    <source>
        <strain evidence="1">A5-74</strain>
    </source>
</reference>